<dbReference type="AlphaFoldDB" id="A0A1W2D819"/>
<dbReference type="Pfam" id="PF03264">
    <property type="entry name" value="Cytochrom_NNT"/>
    <property type="match status" value="1"/>
</dbReference>
<evidence type="ECO:0000313" key="13">
    <source>
        <dbReference type="EMBL" id="SMC93384.1"/>
    </source>
</evidence>
<evidence type="ECO:0000256" key="7">
    <source>
        <dbReference type="ARBA" id="ARBA00022723"/>
    </source>
</evidence>
<dbReference type="GO" id="GO:0046872">
    <property type="term" value="F:metal ion binding"/>
    <property type="evidence" value="ECO:0007669"/>
    <property type="project" value="UniProtKB-KW"/>
</dbReference>
<dbReference type="GO" id="GO:0009061">
    <property type="term" value="P:anaerobic respiration"/>
    <property type="evidence" value="ECO:0007669"/>
    <property type="project" value="TreeGrafter"/>
</dbReference>
<dbReference type="InterPro" id="IPR036280">
    <property type="entry name" value="Multihaem_cyt_sf"/>
</dbReference>
<dbReference type="SUPFAM" id="SSF48695">
    <property type="entry name" value="Multiheme cytochromes"/>
    <property type="match status" value="1"/>
</dbReference>
<feature type="domain" description="NapC/NirT cytochrome c N-terminal" evidence="12">
    <location>
        <begin position="17"/>
        <end position="150"/>
    </location>
</feature>
<organism evidence="13 14">
    <name type="scientific">Sporomusa malonica</name>
    <dbReference type="NCBI Taxonomy" id="112901"/>
    <lineage>
        <taxon>Bacteria</taxon>
        <taxon>Bacillati</taxon>
        <taxon>Bacillota</taxon>
        <taxon>Negativicutes</taxon>
        <taxon>Selenomonadales</taxon>
        <taxon>Sporomusaceae</taxon>
        <taxon>Sporomusa</taxon>
    </lineage>
</organism>
<reference evidence="13 14" key="1">
    <citation type="submission" date="2017-04" db="EMBL/GenBank/DDBJ databases">
        <authorList>
            <person name="Afonso C.L."/>
            <person name="Miller P.J."/>
            <person name="Scott M.A."/>
            <person name="Spackman E."/>
            <person name="Goraichik I."/>
            <person name="Dimitrov K.M."/>
            <person name="Suarez D.L."/>
            <person name="Swayne D.E."/>
        </authorList>
    </citation>
    <scope>NUCLEOTIDE SEQUENCE [LARGE SCALE GENOMIC DNA]</scope>
    <source>
        <strain evidence="13 14">DSM 5090</strain>
    </source>
</reference>
<evidence type="ECO:0000256" key="11">
    <source>
        <dbReference type="ARBA" id="ARBA00023136"/>
    </source>
</evidence>
<accession>A0A1W2D819</accession>
<comment type="subcellular location">
    <subcellularLocation>
        <location evidence="1">Cell membrane</location>
    </subcellularLocation>
</comment>
<comment type="similarity">
    <text evidence="2">Belongs to the NapC/NirT/NrfH family.</text>
</comment>
<keyword evidence="14" id="KW-1185">Reference proteome</keyword>
<evidence type="ECO:0000256" key="1">
    <source>
        <dbReference type="ARBA" id="ARBA00004236"/>
    </source>
</evidence>
<keyword evidence="5" id="KW-0349">Heme</keyword>
<keyword evidence="10" id="KW-0408">Iron</keyword>
<dbReference type="Gene3D" id="1.10.3820.10">
    <property type="entry name" value="Di-heme elbow motif domain"/>
    <property type="match status" value="1"/>
</dbReference>
<dbReference type="InterPro" id="IPR038266">
    <property type="entry name" value="NapC/NirT_cytc_sf"/>
</dbReference>
<evidence type="ECO:0000256" key="6">
    <source>
        <dbReference type="ARBA" id="ARBA00022692"/>
    </source>
</evidence>
<sequence>MFLDTGQFLNRNALKIALAVLALAAVGMLAGGAGYAYADSPQFCSSCHSMTESAASWQASNHKQFNCTDCHLPHQNLAIKLIVKGKTGMNDTYHEVLRDYPATMVISTQGKAIVNDNCLRCHQSSVENTAMAAGGQDCLKCHRGLVHGMSKSKGGIKVE</sequence>
<dbReference type="STRING" id="112901.SAMN04488500_11415"/>
<evidence type="ECO:0000256" key="8">
    <source>
        <dbReference type="ARBA" id="ARBA00022982"/>
    </source>
</evidence>
<dbReference type="GO" id="GO:0009055">
    <property type="term" value="F:electron transfer activity"/>
    <property type="evidence" value="ECO:0007669"/>
    <property type="project" value="TreeGrafter"/>
</dbReference>
<dbReference type="RefSeq" id="WP_245824010.1">
    <property type="nucleotide sequence ID" value="NZ_FWXI01000014.1"/>
</dbReference>
<evidence type="ECO:0000313" key="14">
    <source>
        <dbReference type="Proteomes" id="UP000192738"/>
    </source>
</evidence>
<dbReference type="InterPro" id="IPR005126">
    <property type="entry name" value="NapC/NirT_cyt_c_N"/>
</dbReference>
<keyword evidence="8" id="KW-0249">Electron transport</keyword>
<gene>
    <name evidence="13" type="ORF">SAMN04488500_11415</name>
</gene>
<proteinExistence type="inferred from homology"/>
<dbReference type="PANTHER" id="PTHR30333:SF1">
    <property type="entry name" value="CYTOCHROME C-TYPE PROTEIN NAPC"/>
    <property type="match status" value="1"/>
</dbReference>
<keyword evidence="9" id="KW-1133">Transmembrane helix</keyword>
<dbReference type="PANTHER" id="PTHR30333">
    <property type="entry name" value="CYTOCHROME C-TYPE PROTEIN"/>
    <property type="match status" value="1"/>
</dbReference>
<name>A0A1W2D819_9FIRM</name>
<evidence type="ECO:0000256" key="10">
    <source>
        <dbReference type="ARBA" id="ARBA00023004"/>
    </source>
</evidence>
<evidence type="ECO:0000256" key="9">
    <source>
        <dbReference type="ARBA" id="ARBA00022989"/>
    </source>
</evidence>
<evidence type="ECO:0000256" key="2">
    <source>
        <dbReference type="ARBA" id="ARBA00007395"/>
    </source>
</evidence>
<protein>
    <submittedName>
        <fullName evidence="13">Cytochrome c nitrite reductase small subunit</fullName>
    </submittedName>
</protein>
<keyword evidence="11" id="KW-0472">Membrane</keyword>
<dbReference type="EMBL" id="FWXI01000014">
    <property type="protein sequence ID" value="SMC93384.1"/>
    <property type="molecule type" value="Genomic_DNA"/>
</dbReference>
<evidence type="ECO:0000259" key="12">
    <source>
        <dbReference type="Pfam" id="PF03264"/>
    </source>
</evidence>
<keyword evidence="7" id="KW-0479">Metal-binding</keyword>
<evidence type="ECO:0000256" key="3">
    <source>
        <dbReference type="ARBA" id="ARBA00022448"/>
    </source>
</evidence>
<dbReference type="InterPro" id="IPR051174">
    <property type="entry name" value="Cytochrome_c-type_ET"/>
</dbReference>
<dbReference type="GO" id="GO:0005886">
    <property type="term" value="C:plasma membrane"/>
    <property type="evidence" value="ECO:0007669"/>
    <property type="project" value="UniProtKB-SubCell"/>
</dbReference>
<dbReference type="Proteomes" id="UP000192738">
    <property type="component" value="Unassembled WGS sequence"/>
</dbReference>
<evidence type="ECO:0000256" key="4">
    <source>
        <dbReference type="ARBA" id="ARBA00022475"/>
    </source>
</evidence>
<keyword evidence="6" id="KW-0812">Transmembrane</keyword>
<evidence type="ECO:0000256" key="5">
    <source>
        <dbReference type="ARBA" id="ARBA00022617"/>
    </source>
</evidence>
<keyword evidence="4" id="KW-1003">Cell membrane</keyword>
<keyword evidence="3" id="KW-0813">Transport</keyword>